<dbReference type="SUPFAM" id="SSF55469">
    <property type="entry name" value="FMN-dependent nitroreductase-like"/>
    <property type="match status" value="1"/>
</dbReference>
<evidence type="ECO:0000256" key="1">
    <source>
        <dbReference type="ARBA" id="ARBA00001917"/>
    </source>
</evidence>
<keyword evidence="3" id="KW-0285">Flavoprotein</keyword>
<dbReference type="Proteomes" id="UP000288587">
    <property type="component" value="Unassembled WGS sequence"/>
</dbReference>
<dbReference type="PANTHER" id="PTHR43673:SF2">
    <property type="entry name" value="NITROREDUCTASE"/>
    <property type="match status" value="1"/>
</dbReference>
<proteinExistence type="inferred from homology"/>
<keyword evidence="4" id="KW-0288">FMN</keyword>
<evidence type="ECO:0000256" key="3">
    <source>
        <dbReference type="ARBA" id="ARBA00022630"/>
    </source>
</evidence>
<keyword evidence="8" id="KW-1185">Reference proteome</keyword>
<dbReference type="Pfam" id="PF00881">
    <property type="entry name" value="Nitroreductase"/>
    <property type="match status" value="1"/>
</dbReference>
<dbReference type="InterPro" id="IPR029479">
    <property type="entry name" value="Nitroreductase"/>
</dbReference>
<dbReference type="CDD" id="cd02136">
    <property type="entry name" value="PnbA_NfnB-like"/>
    <property type="match status" value="1"/>
</dbReference>
<dbReference type="AlphaFoldDB" id="A0A3S2VJ33"/>
<dbReference type="PANTHER" id="PTHR43673">
    <property type="entry name" value="NAD(P)H NITROREDUCTASE YDGI-RELATED"/>
    <property type="match status" value="1"/>
</dbReference>
<feature type="domain" description="Nitroreductase" evidence="6">
    <location>
        <begin position="16"/>
        <end position="206"/>
    </location>
</feature>
<evidence type="ECO:0000313" key="7">
    <source>
        <dbReference type="EMBL" id="RVT88481.1"/>
    </source>
</evidence>
<sequence length="232" mass="25784">MTATTPPMSVSDALHTRHSVRAFLPTPVPRDTIEAILADAAQAPSGTNIQPWRVRVLTGAALKRVVDMALAIHNDPAQAAALEAEYSYYPLEWTSPFVDRRRKVGWDMYGLLGIGKGDKERMHAQHGRNYCFFDAPVGLIFTIDRVLTQGAWVDYGMFMQSLMLAAKARGLDTCPQAAWIHYHRQLAEMLDFAPNEMLVCGMALGHADPEAVVNRLRTERAPVAEFTTFLEA</sequence>
<reference evidence="7 8" key="1">
    <citation type="submission" date="2019-01" db="EMBL/GenBank/DDBJ databases">
        <authorList>
            <person name="Chen W.-M."/>
        </authorList>
    </citation>
    <scope>NUCLEOTIDE SEQUENCE [LARGE SCALE GENOMIC DNA]</scope>
    <source>
        <strain evidence="7 8">CCP-18</strain>
    </source>
</reference>
<evidence type="ECO:0000313" key="8">
    <source>
        <dbReference type="Proteomes" id="UP000288587"/>
    </source>
</evidence>
<name>A0A3S2VJ33_9BURK</name>
<dbReference type="Gene3D" id="3.40.109.10">
    <property type="entry name" value="NADH Oxidase"/>
    <property type="match status" value="1"/>
</dbReference>
<organism evidence="7 8">
    <name type="scientific">Inhella crocodyli</name>
    <dbReference type="NCBI Taxonomy" id="2499851"/>
    <lineage>
        <taxon>Bacteria</taxon>
        <taxon>Pseudomonadati</taxon>
        <taxon>Pseudomonadota</taxon>
        <taxon>Betaproteobacteria</taxon>
        <taxon>Burkholderiales</taxon>
        <taxon>Sphaerotilaceae</taxon>
        <taxon>Inhella</taxon>
    </lineage>
</organism>
<evidence type="ECO:0000259" key="6">
    <source>
        <dbReference type="Pfam" id="PF00881"/>
    </source>
</evidence>
<gene>
    <name evidence="7" type="ORF">EOD73_05775</name>
</gene>
<keyword evidence="5" id="KW-0560">Oxidoreductase</keyword>
<comment type="similarity">
    <text evidence="2">Belongs to the nitroreductase family.</text>
</comment>
<dbReference type="RefSeq" id="WP_127681698.1">
    <property type="nucleotide sequence ID" value="NZ_SACM01000001.1"/>
</dbReference>
<comment type="caution">
    <text evidence="7">The sequence shown here is derived from an EMBL/GenBank/DDBJ whole genome shotgun (WGS) entry which is preliminary data.</text>
</comment>
<evidence type="ECO:0000256" key="5">
    <source>
        <dbReference type="ARBA" id="ARBA00023002"/>
    </source>
</evidence>
<evidence type="ECO:0000256" key="2">
    <source>
        <dbReference type="ARBA" id="ARBA00007118"/>
    </source>
</evidence>
<accession>A0A3S2VJ33</accession>
<dbReference type="EMBL" id="SACM01000001">
    <property type="protein sequence ID" value="RVT88481.1"/>
    <property type="molecule type" value="Genomic_DNA"/>
</dbReference>
<dbReference type="GO" id="GO:0016491">
    <property type="term" value="F:oxidoreductase activity"/>
    <property type="evidence" value="ECO:0007669"/>
    <property type="project" value="UniProtKB-KW"/>
</dbReference>
<dbReference type="OrthoDB" id="9773807at2"/>
<comment type="cofactor">
    <cofactor evidence="1">
        <name>FMN</name>
        <dbReference type="ChEBI" id="CHEBI:58210"/>
    </cofactor>
</comment>
<protein>
    <submittedName>
        <fullName evidence="7">Nitroreductase</fullName>
    </submittedName>
</protein>
<evidence type="ECO:0000256" key="4">
    <source>
        <dbReference type="ARBA" id="ARBA00022643"/>
    </source>
</evidence>
<dbReference type="InterPro" id="IPR000415">
    <property type="entry name" value="Nitroreductase-like"/>
</dbReference>